<dbReference type="EMBL" id="BART01006340">
    <property type="protein sequence ID" value="GAG61791.1"/>
    <property type="molecule type" value="Genomic_DNA"/>
</dbReference>
<feature type="region of interest" description="Disordered" evidence="1">
    <location>
        <begin position="321"/>
        <end position="356"/>
    </location>
</feature>
<gene>
    <name evidence="2" type="ORF">S01H4_14461</name>
</gene>
<evidence type="ECO:0000256" key="1">
    <source>
        <dbReference type="SAM" id="MobiDB-lite"/>
    </source>
</evidence>
<feature type="compositionally biased region" description="Basic residues" evidence="1">
    <location>
        <begin position="347"/>
        <end position="356"/>
    </location>
</feature>
<organism evidence="2">
    <name type="scientific">marine sediment metagenome</name>
    <dbReference type="NCBI Taxonomy" id="412755"/>
    <lineage>
        <taxon>unclassified sequences</taxon>
        <taxon>metagenomes</taxon>
        <taxon>ecological metagenomes</taxon>
    </lineage>
</organism>
<accession>X1APJ9</accession>
<proteinExistence type="predicted"/>
<feature type="non-terminal residue" evidence="2">
    <location>
        <position position="1"/>
    </location>
</feature>
<protein>
    <submittedName>
        <fullName evidence="2">Uncharacterized protein</fullName>
    </submittedName>
</protein>
<sequence length="356" mass="42288">VGGVAEKIAINQYKMVKYADYEKLYEIYKPRYDESFKKQVIGIPEIAKFVEDNISEQDWKDLQFAFWWHIPFYDETKKAIYLPETIFNKVTKKQEDIPTQEQFEDEMADLWAEEGGSELGHPLSEEDMVKTIDDYQYLYDTKLTDHDVRMILHELAHYADHVARGDEFVYETTGYYDDEEKTKINLDEYRQSPAEQHSFLAEISYLKSKGIDDKDIIYTMKMQYGGEEIYWQNLISPTTALQTGMIKKSRWSVVDEDWNRVMESGRNVETIEEAVEGILEYMSPDIIEEMAAELDQMSLMDKVGFIMEHNFTFYQHADDKDYEDDDNAKEYEYGDPIKGTPDTEKTRKWKERWHRR</sequence>
<evidence type="ECO:0000313" key="2">
    <source>
        <dbReference type="EMBL" id="GAG61791.1"/>
    </source>
</evidence>
<dbReference type="AlphaFoldDB" id="X1APJ9"/>
<name>X1APJ9_9ZZZZ</name>
<reference evidence="2" key="1">
    <citation type="journal article" date="2014" name="Front. Microbiol.">
        <title>High frequency of phylogenetically diverse reductive dehalogenase-homologous genes in deep subseafloor sedimentary metagenomes.</title>
        <authorList>
            <person name="Kawai M."/>
            <person name="Futagami T."/>
            <person name="Toyoda A."/>
            <person name="Takaki Y."/>
            <person name="Nishi S."/>
            <person name="Hori S."/>
            <person name="Arai W."/>
            <person name="Tsubouchi T."/>
            <person name="Morono Y."/>
            <person name="Uchiyama I."/>
            <person name="Ito T."/>
            <person name="Fujiyama A."/>
            <person name="Inagaki F."/>
            <person name="Takami H."/>
        </authorList>
    </citation>
    <scope>NUCLEOTIDE SEQUENCE</scope>
    <source>
        <strain evidence="2">Expedition CK06-06</strain>
    </source>
</reference>
<comment type="caution">
    <text evidence="2">The sequence shown here is derived from an EMBL/GenBank/DDBJ whole genome shotgun (WGS) entry which is preliminary data.</text>
</comment>